<proteinExistence type="predicted"/>
<dbReference type="AlphaFoldDB" id="A0A2U8GNP0"/>
<name>A0A2U8GNP0_9RHOO</name>
<evidence type="ECO:0008006" key="4">
    <source>
        <dbReference type="Google" id="ProtNLM"/>
    </source>
</evidence>
<feature type="chain" id="PRO_5015916875" description="Outer membrane beta-barrel protein" evidence="1">
    <location>
        <begin position="31"/>
        <end position="404"/>
    </location>
</feature>
<dbReference type="EMBL" id="CP022187">
    <property type="protein sequence ID" value="AWI75279.1"/>
    <property type="molecule type" value="Genomic_DNA"/>
</dbReference>
<evidence type="ECO:0000313" key="3">
    <source>
        <dbReference type="Proteomes" id="UP000244930"/>
    </source>
</evidence>
<dbReference type="Proteomes" id="UP000244930">
    <property type="component" value="Chromosome"/>
</dbReference>
<evidence type="ECO:0000313" key="2">
    <source>
        <dbReference type="EMBL" id="AWI75279.1"/>
    </source>
</evidence>
<keyword evidence="1" id="KW-0732">Signal</keyword>
<feature type="signal peptide" evidence="1">
    <location>
        <begin position="1"/>
        <end position="30"/>
    </location>
</feature>
<dbReference type="KEGG" id="acom:CEW83_08665"/>
<organism evidence="2 3">
    <name type="scientific">Parazoarcus communis</name>
    <dbReference type="NCBI Taxonomy" id="41977"/>
    <lineage>
        <taxon>Bacteria</taxon>
        <taxon>Pseudomonadati</taxon>
        <taxon>Pseudomonadota</taxon>
        <taxon>Betaproteobacteria</taxon>
        <taxon>Rhodocyclales</taxon>
        <taxon>Zoogloeaceae</taxon>
        <taxon>Parazoarcus</taxon>
    </lineage>
</organism>
<sequence>MADTTSNYRTGAVQVAAFAALVVAHAPAWADEADAINFGVSQTVTRDDNLYRLADGEEPEGGERGDTISVTAVTAAFDRVYSRQRLQADLAVRHSAYAVHDGLDYSAPSLRLAWDWQLGNHWSGALSHSYSEAMTDFDDTAGSNQTISRNVRTAASANYWIHPDWAVGVGASRLSYTYLDNASPESELDSRDVDVNVTYRPSSGNRVVFTARQTVGRYPNRADITGSIRDYQQRDVRVSGDWRLTGALRLSGYFGVTDRSYDSAPNRDFQGYTGRLALQWVPTAKTAVTLSWRREIGAEEDLAANYAVTRVVSIAPTWAISDKLRLGGIFDVRTRDYGGDPELGYDGLVDAGDYRTTTYGFNLSYQAMRALSLSVGLNRSRRSSAVAASEYRATSIWLSGKFAF</sequence>
<evidence type="ECO:0000256" key="1">
    <source>
        <dbReference type="SAM" id="SignalP"/>
    </source>
</evidence>
<reference evidence="2 3" key="1">
    <citation type="submission" date="2017-06" db="EMBL/GenBank/DDBJ databases">
        <title>Azoarcus.</title>
        <authorList>
            <person name="Woo J.-H."/>
            <person name="Kim H.-S."/>
        </authorList>
    </citation>
    <scope>NUCLEOTIDE SEQUENCE [LARGE SCALE GENOMIC DNA]</scope>
    <source>
        <strain evidence="2 3">TSPY31</strain>
    </source>
</reference>
<dbReference type="InterPro" id="IPR017465">
    <property type="entry name" value="EpsL_proteobac"/>
</dbReference>
<dbReference type="SUPFAM" id="SSF56935">
    <property type="entry name" value="Porins"/>
    <property type="match status" value="1"/>
</dbReference>
<dbReference type="Pfam" id="PF10082">
    <property type="entry name" value="BBP2_2"/>
    <property type="match status" value="1"/>
</dbReference>
<gene>
    <name evidence="2" type="ORF">CEW83_08665</name>
</gene>
<protein>
    <recommendedName>
        <fullName evidence="4">Outer membrane beta-barrel protein</fullName>
    </recommendedName>
</protein>
<accession>A0A2U8GNP0</accession>
<keyword evidence="3" id="KW-1185">Reference proteome</keyword>
<dbReference type="NCBIfam" id="TIGR03014">
    <property type="entry name" value="EpsL"/>
    <property type="match status" value="1"/>
</dbReference>
<dbReference type="InterPro" id="IPR018759">
    <property type="entry name" value="BBP2_2"/>
</dbReference>
<dbReference type="RefSeq" id="WP_108948987.1">
    <property type="nucleotide sequence ID" value="NZ_CP022187.1"/>
</dbReference>